<gene>
    <name evidence="1" type="ORF">E4U09_003546</name>
</gene>
<reference evidence="1 2" key="1">
    <citation type="journal article" date="2020" name="bioRxiv">
        <title>Whole genome comparisons of ergot fungi reveals the divergence and evolution of species within the genus Claviceps are the result of varying mechanisms driving genome evolution and host range expansion.</title>
        <authorList>
            <person name="Wyka S.A."/>
            <person name="Mondo S.J."/>
            <person name="Liu M."/>
            <person name="Dettman J."/>
            <person name="Nalam V."/>
            <person name="Broders K.D."/>
        </authorList>
    </citation>
    <scope>NUCLEOTIDE SEQUENCE [LARGE SCALE GENOMIC DNA]</scope>
    <source>
        <strain evidence="1 2">Clav52</strain>
    </source>
</reference>
<dbReference type="Proteomes" id="UP000707071">
    <property type="component" value="Unassembled WGS sequence"/>
</dbReference>
<comment type="caution">
    <text evidence="1">The sequence shown here is derived from an EMBL/GenBank/DDBJ whole genome shotgun (WGS) entry which is preliminary data.</text>
</comment>
<protein>
    <submittedName>
        <fullName evidence="1">Uncharacterized protein</fullName>
    </submittedName>
</protein>
<accession>A0A9P7QE99</accession>
<dbReference type="EMBL" id="SRRH01000286">
    <property type="protein sequence ID" value="KAG6292144.1"/>
    <property type="molecule type" value="Genomic_DNA"/>
</dbReference>
<evidence type="ECO:0000313" key="2">
    <source>
        <dbReference type="Proteomes" id="UP000707071"/>
    </source>
</evidence>
<sequence length="283" mass="31041">MPLDQTTGRGRYSYGSWIGLSKSTSRSEAVLLERGTSARRLDGIILELGSRGLGRSSRQLRYSIRTRGGHPRSKFLDGVVSPPTGPSLAILDAMIDPYFATVNLKFPIWDKSKFQAMVDSLRQIPLARSPDGRVTSAATAWFFSPCMQTRFVRFSGKWRSPESGVTKSVSSLDSDLVAGFLANSKHAQCCREPRTALSVPSQRTGTLVTDKKICWSAGVSPRIPAGVQLNFAAQDTDKAFEALSLQAELAEIEDIIYRKLYALDRVSNRRRGSATRCANMAAS</sequence>
<organism evidence="1 2">
    <name type="scientific">Claviceps aff. purpurea</name>
    <dbReference type="NCBI Taxonomy" id="1967640"/>
    <lineage>
        <taxon>Eukaryota</taxon>
        <taxon>Fungi</taxon>
        <taxon>Dikarya</taxon>
        <taxon>Ascomycota</taxon>
        <taxon>Pezizomycotina</taxon>
        <taxon>Sordariomycetes</taxon>
        <taxon>Hypocreomycetidae</taxon>
        <taxon>Hypocreales</taxon>
        <taxon>Clavicipitaceae</taxon>
        <taxon>Claviceps</taxon>
    </lineage>
</organism>
<proteinExistence type="predicted"/>
<name>A0A9P7QE99_9HYPO</name>
<dbReference type="AlphaFoldDB" id="A0A9P7QE99"/>
<evidence type="ECO:0000313" key="1">
    <source>
        <dbReference type="EMBL" id="KAG6292144.1"/>
    </source>
</evidence>
<keyword evidence="2" id="KW-1185">Reference proteome</keyword>